<dbReference type="PATRIC" id="fig|1618561.3.peg.701"/>
<protein>
    <submittedName>
        <fullName evidence="5">Transketolase domain protein</fullName>
    </submittedName>
</protein>
<dbReference type="PANTHER" id="PTHR47514">
    <property type="entry name" value="TRANSKETOLASE N-TERMINAL SECTION-RELATED"/>
    <property type="match status" value="1"/>
</dbReference>
<comment type="caution">
    <text evidence="5">The sequence shown here is derived from an EMBL/GenBank/DDBJ whole genome shotgun (WGS) entry which is preliminary data.</text>
</comment>
<gene>
    <name evidence="5" type="ORF">UR38_C0005G0051</name>
</gene>
<dbReference type="InterPro" id="IPR005474">
    <property type="entry name" value="Transketolase_N"/>
</dbReference>
<organism evidence="5 6">
    <name type="scientific">Candidatus Woesebacteria bacterium GW2011_GWA2_33_28</name>
    <dbReference type="NCBI Taxonomy" id="1618561"/>
    <lineage>
        <taxon>Bacteria</taxon>
        <taxon>Candidatus Woeseibacteriota</taxon>
    </lineage>
</organism>
<evidence type="ECO:0000256" key="1">
    <source>
        <dbReference type="ARBA" id="ARBA00001964"/>
    </source>
</evidence>
<comment type="similarity">
    <text evidence="2">Belongs to the transketolase family.</text>
</comment>
<comment type="cofactor">
    <cofactor evidence="1">
        <name>thiamine diphosphate</name>
        <dbReference type="ChEBI" id="CHEBI:58937"/>
    </cofactor>
</comment>
<dbReference type="AlphaFoldDB" id="A0A0F9ZSJ8"/>
<name>A0A0F9ZSJ8_9BACT</name>
<keyword evidence="3" id="KW-0786">Thiamine pyrophosphate</keyword>
<evidence type="ECO:0000259" key="4">
    <source>
        <dbReference type="Pfam" id="PF00456"/>
    </source>
</evidence>
<dbReference type="Proteomes" id="UP000033995">
    <property type="component" value="Unassembled WGS sequence"/>
</dbReference>
<evidence type="ECO:0000256" key="3">
    <source>
        <dbReference type="ARBA" id="ARBA00023052"/>
    </source>
</evidence>
<evidence type="ECO:0000256" key="2">
    <source>
        <dbReference type="ARBA" id="ARBA00007131"/>
    </source>
</evidence>
<proteinExistence type="inferred from homology"/>
<dbReference type="SUPFAM" id="SSF52518">
    <property type="entry name" value="Thiamin diphosphate-binding fold (THDP-binding)"/>
    <property type="match status" value="1"/>
</dbReference>
<dbReference type="Pfam" id="PF00456">
    <property type="entry name" value="Transketolase_N"/>
    <property type="match status" value="1"/>
</dbReference>
<evidence type="ECO:0000313" key="5">
    <source>
        <dbReference type="EMBL" id="KKP47238.1"/>
    </source>
</evidence>
<feature type="domain" description="Transketolase N-terminal" evidence="4">
    <location>
        <begin position="11"/>
        <end position="267"/>
    </location>
</feature>
<dbReference type="InterPro" id="IPR029061">
    <property type="entry name" value="THDP-binding"/>
</dbReference>
<evidence type="ECO:0000313" key="6">
    <source>
        <dbReference type="Proteomes" id="UP000033995"/>
    </source>
</evidence>
<reference evidence="5 6" key="1">
    <citation type="journal article" date="2015" name="Nature">
        <title>rRNA introns, odd ribosomes, and small enigmatic genomes across a large radiation of phyla.</title>
        <authorList>
            <person name="Brown C.T."/>
            <person name="Hug L.A."/>
            <person name="Thomas B.C."/>
            <person name="Sharon I."/>
            <person name="Castelle C.J."/>
            <person name="Singh A."/>
            <person name="Wilkins M.J."/>
            <person name="Williams K.H."/>
            <person name="Banfield J.F."/>
        </authorList>
    </citation>
    <scope>NUCLEOTIDE SEQUENCE [LARGE SCALE GENOMIC DNA]</scope>
</reference>
<sequence length="281" mass="31537">MKTHTIDELQEVAKEVRRDVVKMILKAGAGHPAGSLGMVDVFVALYYAILRNDPKNPEWEDRDRLILSNGHICPARYAVMSHVGYFEHKNLLKLGSFKSILQGHPDKRFLSSLETTSGPLGSGLAQAAGIAYAARMDQKRFRTFVITSDGEHDEGNHWEAVAFVGKNNLSNLTMIVDRNNIQIDGFTEEVMPLEPLIDKYKAFHWAILEVDGHNIKEIVEACNKARAIYENPTVIIARTIPGKGVPFMEGNPNWHSKAPNSDEVREAIKDIRNMKGEIEDY</sequence>
<dbReference type="CDD" id="cd02012">
    <property type="entry name" value="TPP_TK"/>
    <property type="match status" value="1"/>
</dbReference>
<accession>A0A0F9ZSJ8</accession>
<dbReference type="PANTHER" id="PTHR47514:SF1">
    <property type="entry name" value="TRANSKETOLASE N-TERMINAL SECTION-RELATED"/>
    <property type="match status" value="1"/>
</dbReference>
<dbReference type="Gene3D" id="3.40.50.970">
    <property type="match status" value="1"/>
</dbReference>
<dbReference type="EMBL" id="LBOZ01000005">
    <property type="protein sequence ID" value="KKP47238.1"/>
    <property type="molecule type" value="Genomic_DNA"/>
</dbReference>